<dbReference type="AlphaFoldDB" id="A0A1V9G417"/>
<dbReference type="EMBL" id="LVYD01000024">
    <property type="protein sequence ID" value="OQP65389.1"/>
    <property type="molecule type" value="Genomic_DNA"/>
</dbReference>
<gene>
    <name evidence="1" type="ORF">A3860_17130</name>
</gene>
<protein>
    <submittedName>
        <fullName evidence="1">Uncharacterized protein</fullName>
    </submittedName>
</protein>
<dbReference type="Proteomes" id="UP000192796">
    <property type="component" value="Unassembled WGS sequence"/>
</dbReference>
<sequence>MLLDMGLMIFKVQMSIVIKDEVMEACLLFENNMPDTIYLDGMTLCWKNKIERDMFVIIDKSGNEVDYIESIKNREIKPEDFVQLNKGDQFKAIVNINEAYDLRKGEKYTVQYSAYNPSSYDPDDHMLIKMESDVVDVIYQ</sequence>
<organism evidence="1 2">
    <name type="scientific">Niastella vici</name>
    <dbReference type="NCBI Taxonomy" id="1703345"/>
    <lineage>
        <taxon>Bacteria</taxon>
        <taxon>Pseudomonadati</taxon>
        <taxon>Bacteroidota</taxon>
        <taxon>Chitinophagia</taxon>
        <taxon>Chitinophagales</taxon>
        <taxon>Chitinophagaceae</taxon>
        <taxon>Niastella</taxon>
    </lineage>
</organism>
<reference evidence="1 2" key="1">
    <citation type="submission" date="2016-03" db="EMBL/GenBank/DDBJ databases">
        <title>Niastella vici sp. nov., isolated from farmland soil.</title>
        <authorList>
            <person name="Chen L."/>
            <person name="Wang D."/>
            <person name="Yang S."/>
            <person name="Wang G."/>
        </authorList>
    </citation>
    <scope>NUCLEOTIDE SEQUENCE [LARGE SCALE GENOMIC DNA]</scope>
    <source>
        <strain evidence="1 2">DJ57</strain>
    </source>
</reference>
<comment type="caution">
    <text evidence="1">The sequence shown here is derived from an EMBL/GenBank/DDBJ whole genome shotgun (WGS) entry which is preliminary data.</text>
</comment>
<accession>A0A1V9G417</accession>
<evidence type="ECO:0000313" key="1">
    <source>
        <dbReference type="EMBL" id="OQP65389.1"/>
    </source>
</evidence>
<evidence type="ECO:0000313" key="2">
    <source>
        <dbReference type="Proteomes" id="UP000192796"/>
    </source>
</evidence>
<proteinExistence type="predicted"/>
<dbReference type="Gene3D" id="2.60.40.2970">
    <property type="match status" value="1"/>
</dbReference>
<name>A0A1V9G417_9BACT</name>
<keyword evidence="2" id="KW-1185">Reference proteome</keyword>